<dbReference type="NCBIfam" id="TIGR04178">
    <property type="entry name" value="exo_archaeo"/>
    <property type="match status" value="1"/>
</dbReference>
<protein>
    <submittedName>
        <fullName evidence="9">Transmembrane exosortase</fullName>
    </submittedName>
</protein>
<feature type="transmembrane region" description="Helical" evidence="8">
    <location>
        <begin position="230"/>
        <end position="257"/>
    </location>
</feature>
<keyword evidence="6 8" id="KW-1133">Transmembrane helix</keyword>
<feature type="transmembrane region" description="Helical" evidence="8">
    <location>
        <begin position="354"/>
        <end position="375"/>
    </location>
</feature>
<proteinExistence type="predicted"/>
<name>A0A518HR23_9BACT</name>
<dbReference type="OrthoDB" id="292749at2"/>
<evidence type="ECO:0000256" key="1">
    <source>
        <dbReference type="ARBA" id="ARBA00004651"/>
    </source>
</evidence>
<keyword evidence="4 8" id="KW-0812">Transmembrane</keyword>
<feature type="transmembrane region" description="Helical" evidence="8">
    <location>
        <begin position="61"/>
        <end position="78"/>
    </location>
</feature>
<evidence type="ECO:0000313" key="10">
    <source>
        <dbReference type="Proteomes" id="UP000319004"/>
    </source>
</evidence>
<feature type="transmembrane region" description="Helical" evidence="8">
    <location>
        <begin position="90"/>
        <end position="107"/>
    </location>
</feature>
<keyword evidence="7 8" id="KW-0472">Membrane</keyword>
<keyword evidence="10" id="KW-1185">Reference proteome</keyword>
<evidence type="ECO:0000256" key="6">
    <source>
        <dbReference type="ARBA" id="ARBA00022989"/>
    </source>
</evidence>
<accession>A0A518HR23</accession>
<dbReference type="RefSeq" id="WP_145387350.1">
    <property type="nucleotide sequence ID" value="NZ_CP037423.1"/>
</dbReference>
<dbReference type="InterPro" id="IPR026392">
    <property type="entry name" value="Exo/Archaeosortase_dom"/>
</dbReference>
<evidence type="ECO:0000256" key="3">
    <source>
        <dbReference type="ARBA" id="ARBA00022670"/>
    </source>
</evidence>
<evidence type="ECO:0000256" key="7">
    <source>
        <dbReference type="ARBA" id="ARBA00023136"/>
    </source>
</evidence>
<evidence type="ECO:0000256" key="4">
    <source>
        <dbReference type="ARBA" id="ARBA00022692"/>
    </source>
</evidence>
<evidence type="ECO:0000256" key="2">
    <source>
        <dbReference type="ARBA" id="ARBA00022475"/>
    </source>
</evidence>
<keyword evidence="2" id="KW-1003">Cell membrane</keyword>
<feature type="transmembrane region" description="Helical" evidence="8">
    <location>
        <begin position="36"/>
        <end position="55"/>
    </location>
</feature>
<comment type="subcellular location">
    <subcellularLocation>
        <location evidence="1">Cell membrane</location>
        <topology evidence="1">Multi-pass membrane protein</topology>
    </subcellularLocation>
</comment>
<dbReference type="GO" id="GO:0005886">
    <property type="term" value="C:plasma membrane"/>
    <property type="evidence" value="ECO:0007669"/>
    <property type="project" value="UniProtKB-SubCell"/>
</dbReference>
<evidence type="ECO:0000313" key="9">
    <source>
        <dbReference type="EMBL" id="QDV43303.1"/>
    </source>
</evidence>
<feature type="transmembrane region" description="Helical" evidence="8">
    <location>
        <begin position="269"/>
        <end position="289"/>
    </location>
</feature>
<dbReference type="AlphaFoldDB" id="A0A518HR23"/>
<dbReference type="EMBL" id="CP037423">
    <property type="protein sequence ID" value="QDV43303.1"/>
    <property type="molecule type" value="Genomic_DNA"/>
</dbReference>
<dbReference type="KEGG" id="snep:Enr13x_31580"/>
<dbReference type="NCBIfam" id="TIGR02602">
    <property type="entry name" value="8TM_EpsH"/>
    <property type="match status" value="1"/>
</dbReference>
<reference evidence="9 10" key="1">
    <citation type="submission" date="2019-03" db="EMBL/GenBank/DDBJ databases">
        <title>Deep-cultivation of Planctomycetes and their phenomic and genomic characterization uncovers novel biology.</title>
        <authorList>
            <person name="Wiegand S."/>
            <person name="Jogler M."/>
            <person name="Boedeker C."/>
            <person name="Pinto D."/>
            <person name="Vollmers J."/>
            <person name="Rivas-Marin E."/>
            <person name="Kohn T."/>
            <person name="Peeters S.H."/>
            <person name="Heuer A."/>
            <person name="Rast P."/>
            <person name="Oberbeckmann S."/>
            <person name="Bunk B."/>
            <person name="Jeske O."/>
            <person name="Meyerdierks A."/>
            <person name="Storesund J.E."/>
            <person name="Kallscheuer N."/>
            <person name="Luecker S."/>
            <person name="Lage O.M."/>
            <person name="Pohl T."/>
            <person name="Merkel B.J."/>
            <person name="Hornburger P."/>
            <person name="Mueller R.-W."/>
            <person name="Bruemmer F."/>
            <person name="Labrenz M."/>
            <person name="Spormann A.M."/>
            <person name="Op den Camp H."/>
            <person name="Overmann J."/>
            <person name="Amann R."/>
            <person name="Jetten M.S.M."/>
            <person name="Mascher T."/>
            <person name="Medema M.H."/>
            <person name="Devos D.P."/>
            <person name="Kaster A.-K."/>
            <person name="Ovreas L."/>
            <person name="Rohde M."/>
            <person name="Galperin M.Y."/>
            <person name="Jogler C."/>
        </authorList>
    </citation>
    <scope>NUCLEOTIDE SEQUENCE [LARGE SCALE GENOMIC DNA]</scope>
    <source>
        <strain evidence="9 10">Enr13</strain>
    </source>
</reference>
<sequence>MSTTDSTGLYTSMLDQAEPSQPATTADPQPHPNWRWFWLGLFLAATPLLVPYFIGMWGNPTYRYFPFAIAAVAWLAYIRFDGHFYPPRGWFSWAAVGLALLLIVFGTVVQFPWFAAVALAILCAAMLYAMRGPDDETLLVVVLPLLTIVQLVRADALLVLWLQNVTTWMSSVLLDTLAIPHAVTNNVIQLADRELFVAEACSGIQSVFTLSFLAFLMIAWRRRRIWMAPLYLAIACLLAIFANVIRVTVVALVANSYQFDLAEGWPHQLLGYFALAIAFGFLLSFDYLIATLLHRVPEESEFNPLVAGWNYLSLESDEQASGGRGTQRNVMDLLDRDRRSGAFRWAQGLVDNRIAQIGFAALAGLICLASLTQVIRSRKPANLVQSDKALVFDPAPDLINDSLNVLTVVGHKANRGYEDPRLGANSDIWECQWDDVTVQFVLSQPHQGWHELCNCYERLDWTLLDRDIQAPDQFESIEVVANNPDALTSTYVLARFKRGPTQHGYLVFAGIGSDGTLVDAPDSLSAFTHRVWNRIDSTGVWDQNEVIMLQMWITSATKINPRKLQELQEEFIAARARIADAILENAGRTLPAQALRVDGPAPASAVAKSDRAMTAKELN</sequence>
<organism evidence="9 10">
    <name type="scientific">Stieleria neptunia</name>
    <dbReference type="NCBI Taxonomy" id="2527979"/>
    <lineage>
        <taxon>Bacteria</taxon>
        <taxon>Pseudomonadati</taxon>
        <taxon>Planctomycetota</taxon>
        <taxon>Planctomycetia</taxon>
        <taxon>Pirellulales</taxon>
        <taxon>Pirellulaceae</taxon>
        <taxon>Stieleria</taxon>
    </lineage>
</organism>
<feature type="transmembrane region" description="Helical" evidence="8">
    <location>
        <begin position="113"/>
        <end position="130"/>
    </location>
</feature>
<dbReference type="InterPro" id="IPR019127">
    <property type="entry name" value="Exosortase"/>
</dbReference>
<dbReference type="GO" id="GO:0006508">
    <property type="term" value="P:proteolysis"/>
    <property type="evidence" value="ECO:0007669"/>
    <property type="project" value="UniProtKB-KW"/>
</dbReference>
<dbReference type="NCBIfam" id="NF033780">
    <property type="entry name" value="exosort_XrtU_C"/>
    <property type="match status" value="1"/>
</dbReference>
<dbReference type="Pfam" id="PF09721">
    <property type="entry name" value="Exosortase_EpsH"/>
    <property type="match status" value="1"/>
</dbReference>
<keyword evidence="5" id="KW-0378">Hydrolase</keyword>
<feature type="transmembrane region" description="Helical" evidence="8">
    <location>
        <begin position="195"/>
        <end position="218"/>
    </location>
</feature>
<dbReference type="GO" id="GO:0008233">
    <property type="term" value="F:peptidase activity"/>
    <property type="evidence" value="ECO:0007669"/>
    <property type="project" value="UniProtKB-KW"/>
</dbReference>
<keyword evidence="3" id="KW-0645">Protease</keyword>
<feature type="transmembrane region" description="Helical" evidence="8">
    <location>
        <begin position="137"/>
        <end position="162"/>
    </location>
</feature>
<evidence type="ECO:0000256" key="5">
    <source>
        <dbReference type="ARBA" id="ARBA00022801"/>
    </source>
</evidence>
<dbReference type="Proteomes" id="UP000319004">
    <property type="component" value="Chromosome"/>
</dbReference>
<gene>
    <name evidence="9" type="ORF">Enr13x_31580</name>
</gene>
<evidence type="ECO:0000256" key="8">
    <source>
        <dbReference type="SAM" id="Phobius"/>
    </source>
</evidence>
<dbReference type="InterPro" id="IPR013426">
    <property type="entry name" value="EpsH-like"/>
</dbReference>